<accession>A0A6B8W7G9</accession>
<dbReference type="SUPFAM" id="SSF54593">
    <property type="entry name" value="Glyoxalase/Bleomycin resistance protein/Dihydroxybiphenyl dioxygenase"/>
    <property type="match status" value="1"/>
</dbReference>
<protein>
    <submittedName>
        <fullName evidence="2">Glyoxalase-like domain protein</fullName>
    </submittedName>
</protein>
<proteinExistence type="predicted"/>
<feature type="domain" description="VOC" evidence="1">
    <location>
        <begin position="12"/>
        <end position="136"/>
    </location>
</feature>
<dbReference type="Proteomes" id="UP000424462">
    <property type="component" value="Chromosome"/>
</dbReference>
<dbReference type="PROSITE" id="PS51819">
    <property type="entry name" value="VOC"/>
    <property type="match status" value="1"/>
</dbReference>
<organism evidence="2 3">
    <name type="scientific">Corynebacterium occultum</name>
    <dbReference type="NCBI Taxonomy" id="2675219"/>
    <lineage>
        <taxon>Bacteria</taxon>
        <taxon>Bacillati</taxon>
        <taxon>Actinomycetota</taxon>
        <taxon>Actinomycetes</taxon>
        <taxon>Mycobacteriales</taxon>
        <taxon>Corynebacteriaceae</taxon>
        <taxon>Corynebacterium</taxon>
    </lineage>
</organism>
<dbReference type="EMBL" id="CP046455">
    <property type="protein sequence ID" value="QGU06826.1"/>
    <property type="molecule type" value="Genomic_DNA"/>
</dbReference>
<evidence type="ECO:0000259" key="1">
    <source>
        <dbReference type="PROSITE" id="PS51819"/>
    </source>
</evidence>
<dbReference type="KEGG" id="cok:COCCU_04390"/>
<dbReference type="PANTHER" id="PTHR36503:SF2">
    <property type="entry name" value="BLR2408 PROTEIN"/>
    <property type="match status" value="1"/>
</dbReference>
<dbReference type="RefSeq" id="WP_156230400.1">
    <property type="nucleotide sequence ID" value="NZ_CP046455.1"/>
</dbReference>
<name>A0A6B8W7G9_9CORY</name>
<keyword evidence="3" id="KW-1185">Reference proteome</keyword>
<sequence>MSVPQPIQLKHDRIYVNLPVDDLFAQREFYLALGFRQNLQFSDENTVSFEVTEHIVLMLLEREKFNSFHDRESVPAQGPREVLNALDVGSRKDVNELIRRVRQAGGKVTREPEEQGPMYGAAFDDLEGHGWELFWMDPTAL</sequence>
<dbReference type="PANTHER" id="PTHR36503">
    <property type="entry name" value="BLR2520 PROTEIN"/>
    <property type="match status" value="1"/>
</dbReference>
<dbReference type="InterPro" id="IPR029068">
    <property type="entry name" value="Glyas_Bleomycin-R_OHBP_Dase"/>
</dbReference>
<dbReference type="InterPro" id="IPR004360">
    <property type="entry name" value="Glyas_Fos-R_dOase_dom"/>
</dbReference>
<dbReference type="InterPro" id="IPR037523">
    <property type="entry name" value="VOC_core"/>
</dbReference>
<dbReference type="Gene3D" id="3.10.180.10">
    <property type="entry name" value="2,3-Dihydroxybiphenyl 1,2-Dioxygenase, domain 1"/>
    <property type="match status" value="1"/>
</dbReference>
<dbReference type="Pfam" id="PF00903">
    <property type="entry name" value="Glyoxalase"/>
    <property type="match status" value="1"/>
</dbReference>
<reference evidence="2 3" key="1">
    <citation type="submission" date="2019-11" db="EMBL/GenBank/DDBJ databases">
        <title>Complete genome sequence of Corynebacterium kalinowskii 1959, a novel Corynebacterium species isolated from soil of a small paddock in Vilsendorf, Germany.</title>
        <authorList>
            <person name="Schaffert L."/>
            <person name="Ruwe M."/>
            <person name="Milse J."/>
            <person name="Hanuschka K."/>
            <person name="Ortseifen V."/>
            <person name="Droste J."/>
            <person name="Brandt D."/>
            <person name="Schlueter L."/>
            <person name="Kutter Y."/>
            <person name="Vinke S."/>
            <person name="Viehoefer P."/>
            <person name="Jacob L."/>
            <person name="Luebke N.-C."/>
            <person name="Schulte-Berndt E."/>
            <person name="Hain C."/>
            <person name="Linder M."/>
            <person name="Schmidt P."/>
            <person name="Wollenschlaeger L."/>
            <person name="Luttermann T."/>
            <person name="Thieme E."/>
            <person name="Hassa J."/>
            <person name="Haak M."/>
            <person name="Wittchen M."/>
            <person name="Mentz A."/>
            <person name="Persicke M."/>
            <person name="Busche T."/>
            <person name="Ruckert C."/>
        </authorList>
    </citation>
    <scope>NUCLEOTIDE SEQUENCE [LARGE SCALE GENOMIC DNA]</scope>
    <source>
        <strain evidence="2 3">2039</strain>
    </source>
</reference>
<gene>
    <name evidence="2" type="ORF">COCCU_04390</name>
</gene>
<evidence type="ECO:0000313" key="2">
    <source>
        <dbReference type="EMBL" id="QGU06826.1"/>
    </source>
</evidence>
<dbReference type="AlphaFoldDB" id="A0A6B8W7G9"/>
<evidence type="ECO:0000313" key="3">
    <source>
        <dbReference type="Proteomes" id="UP000424462"/>
    </source>
</evidence>